<organism evidence="1 2">
    <name type="scientific">Acanthoscelides obtectus</name>
    <name type="common">Bean weevil</name>
    <name type="synonym">Bruchus obtectus</name>
    <dbReference type="NCBI Taxonomy" id="200917"/>
    <lineage>
        <taxon>Eukaryota</taxon>
        <taxon>Metazoa</taxon>
        <taxon>Ecdysozoa</taxon>
        <taxon>Arthropoda</taxon>
        <taxon>Hexapoda</taxon>
        <taxon>Insecta</taxon>
        <taxon>Pterygota</taxon>
        <taxon>Neoptera</taxon>
        <taxon>Endopterygota</taxon>
        <taxon>Coleoptera</taxon>
        <taxon>Polyphaga</taxon>
        <taxon>Cucujiformia</taxon>
        <taxon>Chrysomeloidea</taxon>
        <taxon>Chrysomelidae</taxon>
        <taxon>Bruchinae</taxon>
        <taxon>Bruchini</taxon>
        <taxon>Acanthoscelides</taxon>
    </lineage>
</organism>
<proteinExistence type="predicted"/>
<gene>
    <name evidence="1" type="ORF">ACAOBT_LOCUS26476</name>
</gene>
<dbReference type="Proteomes" id="UP001152888">
    <property type="component" value="Unassembled WGS sequence"/>
</dbReference>
<reference evidence="1" key="1">
    <citation type="submission" date="2022-03" db="EMBL/GenBank/DDBJ databases">
        <authorList>
            <person name="Sayadi A."/>
        </authorList>
    </citation>
    <scope>NUCLEOTIDE SEQUENCE</scope>
</reference>
<name>A0A9P0LV11_ACAOB</name>
<keyword evidence="2" id="KW-1185">Reference proteome</keyword>
<protein>
    <submittedName>
        <fullName evidence="1">Uncharacterized protein</fullName>
    </submittedName>
</protein>
<dbReference type="AlphaFoldDB" id="A0A9P0LV11"/>
<evidence type="ECO:0000313" key="1">
    <source>
        <dbReference type="EMBL" id="CAH2001862.1"/>
    </source>
</evidence>
<comment type="caution">
    <text evidence="1">The sequence shown here is derived from an EMBL/GenBank/DDBJ whole genome shotgun (WGS) entry which is preliminary data.</text>
</comment>
<dbReference type="EMBL" id="CAKOFQ010007472">
    <property type="protein sequence ID" value="CAH2001862.1"/>
    <property type="molecule type" value="Genomic_DNA"/>
</dbReference>
<sequence length="68" mass="7855">MQRVSCNISVFIRNLHQNSSHEKVAASSFFQQNVAYVLASNRLIITKYANETTAVEEVEKKIYMKLMM</sequence>
<evidence type="ECO:0000313" key="2">
    <source>
        <dbReference type="Proteomes" id="UP001152888"/>
    </source>
</evidence>
<accession>A0A9P0LV11</accession>